<dbReference type="KEGG" id="aser:Asera_01710"/>
<dbReference type="InterPro" id="IPR036514">
    <property type="entry name" value="SGNH_hydro_sf"/>
</dbReference>
<evidence type="ECO:0000259" key="4">
    <source>
        <dbReference type="Pfam" id="PF13472"/>
    </source>
</evidence>
<dbReference type="InterPro" id="IPR013830">
    <property type="entry name" value="SGNH_hydro"/>
</dbReference>
<dbReference type="GO" id="GO:0019433">
    <property type="term" value="P:triglyceride catabolic process"/>
    <property type="evidence" value="ECO:0007669"/>
    <property type="project" value="TreeGrafter"/>
</dbReference>
<dbReference type="AlphaFoldDB" id="A0A810KS80"/>
<keyword evidence="6" id="KW-1185">Reference proteome</keyword>
<dbReference type="PANTHER" id="PTHR37981">
    <property type="entry name" value="LIPASE 2"/>
    <property type="match status" value="1"/>
</dbReference>
<feature type="active site" description="Nucleophile" evidence="1">
    <location>
        <position position="51"/>
    </location>
</feature>
<feature type="signal peptide" evidence="3">
    <location>
        <begin position="1"/>
        <end position="34"/>
    </location>
</feature>
<organism evidence="5 6">
    <name type="scientific">Actinocatenispora sera</name>
    <dbReference type="NCBI Taxonomy" id="390989"/>
    <lineage>
        <taxon>Bacteria</taxon>
        <taxon>Bacillati</taxon>
        <taxon>Actinomycetota</taxon>
        <taxon>Actinomycetes</taxon>
        <taxon>Micromonosporales</taxon>
        <taxon>Micromonosporaceae</taxon>
        <taxon>Actinocatenispora</taxon>
    </lineage>
</organism>
<evidence type="ECO:0000256" key="1">
    <source>
        <dbReference type="PIRSR" id="PIRSR637460-1"/>
    </source>
</evidence>
<evidence type="ECO:0000313" key="5">
    <source>
        <dbReference type="EMBL" id="BCJ26063.1"/>
    </source>
</evidence>
<evidence type="ECO:0000313" key="6">
    <source>
        <dbReference type="Proteomes" id="UP000680750"/>
    </source>
</evidence>
<dbReference type="Pfam" id="PF13472">
    <property type="entry name" value="Lipase_GDSL_2"/>
    <property type="match status" value="1"/>
</dbReference>
<dbReference type="EMBL" id="AP023354">
    <property type="protein sequence ID" value="BCJ26063.1"/>
    <property type="molecule type" value="Genomic_DNA"/>
</dbReference>
<feature type="domain" description="SGNH hydrolase-type esterase" evidence="4">
    <location>
        <begin position="47"/>
        <end position="295"/>
    </location>
</feature>
<feature type="chain" id="PRO_5032755966" evidence="3">
    <location>
        <begin position="35"/>
        <end position="309"/>
    </location>
</feature>
<dbReference type="GO" id="GO:0004806">
    <property type="term" value="F:triacylglycerol lipase activity"/>
    <property type="evidence" value="ECO:0007669"/>
    <property type="project" value="TreeGrafter"/>
</dbReference>
<dbReference type="InterPro" id="IPR037460">
    <property type="entry name" value="SEST-like"/>
</dbReference>
<dbReference type="InterPro" id="IPR006311">
    <property type="entry name" value="TAT_signal"/>
</dbReference>
<keyword evidence="3" id="KW-0732">Signal</keyword>
<evidence type="ECO:0000256" key="2">
    <source>
        <dbReference type="PIRSR" id="PIRSR637460-2"/>
    </source>
</evidence>
<dbReference type="RefSeq" id="WP_030444882.1">
    <property type="nucleotide sequence ID" value="NZ_AP023354.1"/>
</dbReference>
<feature type="disulfide bond" evidence="2">
    <location>
        <begin position="71"/>
        <end position="96"/>
    </location>
</feature>
<sequence>MPLPRLRGRRALAALASLGAAAATVLAGPAIAHADGNDAPAYHEYVALGDSYTSSSGFANLPDTSYVPLGCAQSVNDYPHQVAALLDVDKFTDASCGGATTDDFTGTQSVLGGSNAPQFDRLTATTDLVTIGIGGNDIGLVGLATTCIEDSLTGKSCKKHYTSGGTDQISAKIAAAEPKLEAAIDGVRARSPQARIVLVNYLDAVPDNGKACFPRVPILSNTDMAWFTAKFKEMNAMLATSAAGAGADLADTYTPTIGHDACKAPTTRYVEPLTILSLNPVGSLSVPLHPNVSGANAQSQIVFDRIRQG</sequence>
<protein>
    <submittedName>
        <fullName evidence="5">Lipase</fullName>
    </submittedName>
</protein>
<name>A0A810KS80_9ACTN</name>
<feature type="disulfide bond" evidence="2">
    <location>
        <begin position="212"/>
        <end position="262"/>
    </location>
</feature>
<accession>A0A810KS80</accession>
<dbReference type="PANTHER" id="PTHR37981:SF1">
    <property type="entry name" value="SGNH HYDROLASE-TYPE ESTERASE DOMAIN-CONTAINING PROTEIN"/>
    <property type="match status" value="1"/>
</dbReference>
<feature type="active site" evidence="1">
    <location>
        <position position="289"/>
    </location>
</feature>
<dbReference type="CDD" id="cd01823">
    <property type="entry name" value="SEST_like"/>
    <property type="match status" value="1"/>
</dbReference>
<dbReference type="SUPFAM" id="SSF52266">
    <property type="entry name" value="SGNH hydrolase"/>
    <property type="match status" value="1"/>
</dbReference>
<gene>
    <name evidence="5" type="ORF">Asera_01710</name>
</gene>
<dbReference type="OrthoDB" id="5503950at2"/>
<evidence type="ECO:0000256" key="3">
    <source>
        <dbReference type="SAM" id="SignalP"/>
    </source>
</evidence>
<dbReference type="Gene3D" id="3.40.50.1110">
    <property type="entry name" value="SGNH hydrolase"/>
    <property type="match status" value="1"/>
</dbReference>
<dbReference type="Proteomes" id="UP000680750">
    <property type="component" value="Chromosome"/>
</dbReference>
<proteinExistence type="predicted"/>
<dbReference type="PROSITE" id="PS51318">
    <property type="entry name" value="TAT"/>
    <property type="match status" value="1"/>
</dbReference>
<reference evidence="5" key="1">
    <citation type="submission" date="2020-08" db="EMBL/GenBank/DDBJ databases">
        <title>Whole genome shotgun sequence of Actinocatenispora sera NBRC 101916.</title>
        <authorList>
            <person name="Komaki H."/>
            <person name="Tamura T."/>
        </authorList>
    </citation>
    <scope>NUCLEOTIDE SEQUENCE</scope>
    <source>
        <strain evidence="5">NBRC 101916</strain>
    </source>
</reference>
<feature type="disulfide bond" evidence="2">
    <location>
        <begin position="147"/>
        <end position="157"/>
    </location>
</feature>
<keyword evidence="2" id="KW-1015">Disulfide bond</keyword>